<dbReference type="Proteomes" id="UP001165074">
    <property type="component" value="Unassembled WGS sequence"/>
</dbReference>
<reference evidence="3" key="1">
    <citation type="submission" date="2023-03" db="EMBL/GenBank/DDBJ databases">
        <title>Actinoallomurus iriomotensis NBRC 103684.</title>
        <authorList>
            <person name="Ichikawa N."/>
            <person name="Sato H."/>
            <person name="Tonouchi N."/>
        </authorList>
    </citation>
    <scope>NUCLEOTIDE SEQUENCE</scope>
    <source>
        <strain evidence="3">NBRC 103684</strain>
    </source>
</reference>
<dbReference type="InterPro" id="IPR012349">
    <property type="entry name" value="Split_barrel_FMN-bd"/>
</dbReference>
<accession>A0A9W6RVU1</accession>
<evidence type="ECO:0000313" key="3">
    <source>
        <dbReference type="EMBL" id="GLY82484.1"/>
    </source>
</evidence>
<dbReference type="InterPro" id="IPR019920">
    <property type="entry name" value="F420-binding_dom_put"/>
</dbReference>
<dbReference type="GO" id="GO:0070967">
    <property type="term" value="F:coenzyme F420 binding"/>
    <property type="evidence" value="ECO:0007669"/>
    <property type="project" value="TreeGrafter"/>
</dbReference>
<evidence type="ECO:0000313" key="4">
    <source>
        <dbReference type="Proteomes" id="UP001165074"/>
    </source>
</evidence>
<proteinExistence type="predicted"/>
<dbReference type="Pfam" id="PF01243">
    <property type="entry name" value="PNPOx_N"/>
    <property type="match status" value="1"/>
</dbReference>
<protein>
    <recommendedName>
        <fullName evidence="2">Pyridoxamine 5'-phosphate oxidase N-terminal domain-containing protein</fullName>
    </recommendedName>
</protein>
<dbReference type="GO" id="GO:0016627">
    <property type="term" value="F:oxidoreductase activity, acting on the CH-CH group of donors"/>
    <property type="evidence" value="ECO:0007669"/>
    <property type="project" value="TreeGrafter"/>
</dbReference>
<comment type="caution">
    <text evidence="3">The sequence shown here is derived from an EMBL/GenBank/DDBJ whole genome shotgun (WGS) entry which is preliminary data.</text>
</comment>
<dbReference type="PANTHER" id="PTHR35176">
    <property type="entry name" value="HEME OXYGENASE HI_0854-RELATED"/>
    <property type="match status" value="1"/>
</dbReference>
<evidence type="ECO:0000256" key="1">
    <source>
        <dbReference type="ARBA" id="ARBA00023002"/>
    </source>
</evidence>
<dbReference type="Gene3D" id="2.30.110.10">
    <property type="entry name" value="Electron Transport, Fmn-binding Protein, Chain A"/>
    <property type="match status" value="1"/>
</dbReference>
<feature type="domain" description="Pyridoxamine 5'-phosphate oxidase N-terminal" evidence="2">
    <location>
        <begin position="15"/>
        <end position="98"/>
    </location>
</feature>
<dbReference type="PANTHER" id="PTHR35176:SF2">
    <property type="entry name" value="F420H(2)-DEPENDENT REDUCTASE RV1155"/>
    <property type="match status" value="1"/>
</dbReference>
<sequence>MMTDITDFRGLVAADHGLVVVSTLRADGSVQSTVVNAGVLPHPVGGHEVVAFVIRGGTRKLANLRERPRATVTIRAGWQWVTAEGPVELAGPADPLHGLGPEGVRWLLRDVFTAAGGEHDDWADYDRVMASEGRTAVLLTPDRVYSNP</sequence>
<organism evidence="3 4">
    <name type="scientific">Actinoallomurus iriomotensis</name>
    <dbReference type="NCBI Taxonomy" id="478107"/>
    <lineage>
        <taxon>Bacteria</taxon>
        <taxon>Bacillati</taxon>
        <taxon>Actinomycetota</taxon>
        <taxon>Actinomycetes</taxon>
        <taxon>Streptosporangiales</taxon>
        <taxon>Thermomonosporaceae</taxon>
        <taxon>Actinoallomurus</taxon>
    </lineage>
</organism>
<dbReference type="AlphaFoldDB" id="A0A9W6RVU1"/>
<keyword evidence="4" id="KW-1185">Reference proteome</keyword>
<name>A0A9W6RVU1_9ACTN</name>
<evidence type="ECO:0000259" key="2">
    <source>
        <dbReference type="Pfam" id="PF01243"/>
    </source>
</evidence>
<dbReference type="NCBIfam" id="TIGR03618">
    <property type="entry name" value="Rv1155_F420"/>
    <property type="match status" value="1"/>
</dbReference>
<gene>
    <name evidence="3" type="ORF">Airi02_004160</name>
</gene>
<dbReference type="InterPro" id="IPR011576">
    <property type="entry name" value="Pyridox_Oxase_N"/>
</dbReference>
<dbReference type="GO" id="GO:0005829">
    <property type="term" value="C:cytosol"/>
    <property type="evidence" value="ECO:0007669"/>
    <property type="project" value="TreeGrafter"/>
</dbReference>
<keyword evidence="1" id="KW-0560">Oxidoreductase</keyword>
<dbReference type="EMBL" id="BSTK01000001">
    <property type="protein sequence ID" value="GLY82484.1"/>
    <property type="molecule type" value="Genomic_DNA"/>
</dbReference>
<dbReference type="SUPFAM" id="SSF50475">
    <property type="entry name" value="FMN-binding split barrel"/>
    <property type="match status" value="1"/>
</dbReference>
<dbReference type="InterPro" id="IPR052019">
    <property type="entry name" value="F420H2_bilvrd_red/Heme_oxyg"/>
</dbReference>